<dbReference type="AlphaFoldDB" id="A0A0H2UVH7"/>
<organism evidence="1 2">
    <name type="scientific">Streptococcus pyogenes serotype M3 (strain ATCC BAA-595 / MGAS315)</name>
    <dbReference type="NCBI Taxonomy" id="198466"/>
    <lineage>
        <taxon>Bacteria</taxon>
        <taxon>Bacillati</taxon>
        <taxon>Bacillota</taxon>
        <taxon>Bacilli</taxon>
        <taxon>Lactobacillales</taxon>
        <taxon>Streptococcaceae</taxon>
        <taxon>Streptococcus</taxon>
    </lineage>
</organism>
<proteinExistence type="predicted"/>
<evidence type="ECO:0008006" key="3">
    <source>
        <dbReference type="Google" id="ProtNLM"/>
    </source>
</evidence>
<dbReference type="HOGENOM" id="CLU_170412_0_0_9"/>
<evidence type="ECO:0000313" key="1">
    <source>
        <dbReference type="EMBL" id="AAM79864.1"/>
    </source>
</evidence>
<dbReference type="KEGG" id="spg:SpyM3_1257"/>
<gene>
    <name evidence="1" type="ordered locus">SpyM3_1257</name>
</gene>
<accession>A0A0H2UVH7</accession>
<name>A0A0H2UVH7_STRP3</name>
<dbReference type="Proteomes" id="UP000000564">
    <property type="component" value="Chromosome"/>
</dbReference>
<protein>
    <recommendedName>
        <fullName evidence="3">Phage protein</fullName>
    </recommendedName>
</protein>
<sequence>MIISKKVRRQSDSKEYYLLRLYHERGDKSMQSQLTYDLLKKQIAEELFDEFKKLIQEKDLANQWVNQTTLVNEYGYSWQTIKRMESYGLKSFKNGKDKMYCLADVNEIKHLMKQ</sequence>
<reference evidence="1 2" key="1">
    <citation type="journal article" date="2002" name="Proc. Natl. Acad. Sci. U.S.A.">
        <title>Genome sequence of a serotype M3 strain of group A Streptococcus: phage-encoded toxins, the high-virulence phenotype, and clone emergence.</title>
        <authorList>
            <person name="Beres S.B."/>
            <person name="Sylva G.L."/>
            <person name="Barbian K.D."/>
            <person name="Lei B."/>
            <person name="Hoff J.S."/>
            <person name="Mammarella N.D."/>
            <person name="Liu M.Y."/>
            <person name="Smoot J.C."/>
            <person name="Porcella S.F."/>
            <person name="Parkins L.D."/>
            <person name="Campbell D.S."/>
            <person name="Smith T.M."/>
            <person name="McCormick J.K."/>
            <person name="Leung D.Y."/>
            <person name="Schlievert P.M."/>
            <person name="Musser J.M."/>
        </authorList>
    </citation>
    <scope>NUCLEOTIDE SEQUENCE [LARGE SCALE GENOMIC DNA]</scope>
    <source>
        <strain evidence="2">ATCC BAA-595 / MGAS315</strain>
    </source>
</reference>
<dbReference type="EMBL" id="AE014074">
    <property type="protein sequence ID" value="AAM79864.1"/>
    <property type="molecule type" value="Genomic_DNA"/>
</dbReference>
<evidence type="ECO:0000313" key="2">
    <source>
        <dbReference type="Proteomes" id="UP000000564"/>
    </source>
</evidence>